<feature type="transmembrane region" description="Helical" evidence="8">
    <location>
        <begin position="163"/>
        <end position="182"/>
    </location>
</feature>
<dbReference type="InterPro" id="IPR000522">
    <property type="entry name" value="ABC_transptr_permease_BtuC"/>
</dbReference>
<dbReference type="Proteomes" id="UP000249432">
    <property type="component" value="Unassembled WGS sequence"/>
</dbReference>
<dbReference type="GO" id="GO:0033214">
    <property type="term" value="P:siderophore-iron import into cell"/>
    <property type="evidence" value="ECO:0007669"/>
    <property type="project" value="TreeGrafter"/>
</dbReference>
<evidence type="ECO:0000313" key="9">
    <source>
        <dbReference type="EMBL" id="PZR04881.1"/>
    </source>
</evidence>
<reference evidence="9 10" key="1">
    <citation type="submission" date="2017-08" db="EMBL/GenBank/DDBJ databases">
        <title>Infants hospitalized years apart are colonized by the same room-sourced microbial strains.</title>
        <authorList>
            <person name="Brooks B."/>
            <person name="Olm M.R."/>
            <person name="Firek B.A."/>
            <person name="Baker R."/>
            <person name="Thomas B.C."/>
            <person name="Morowitz M.J."/>
            <person name="Banfield J.F."/>
        </authorList>
    </citation>
    <scope>NUCLEOTIDE SEQUENCE [LARGE SCALE GENOMIC DNA]</scope>
    <source>
        <strain evidence="9">S2_003_000_R1_3</strain>
    </source>
</reference>
<evidence type="ECO:0008006" key="11">
    <source>
        <dbReference type="Google" id="ProtNLM"/>
    </source>
</evidence>
<dbReference type="RefSeq" id="WP_303734786.1">
    <property type="nucleotide sequence ID" value="NZ_CAKZHK010000009.1"/>
</dbReference>
<dbReference type="AlphaFoldDB" id="A0A2W5V4F7"/>
<dbReference type="PANTHER" id="PTHR30472:SF1">
    <property type="entry name" value="FE(3+) DICITRATE TRANSPORT SYSTEM PERMEASE PROTEIN FECC-RELATED"/>
    <property type="match status" value="1"/>
</dbReference>
<dbReference type="SUPFAM" id="SSF81345">
    <property type="entry name" value="ABC transporter involved in vitamin B12 uptake, BtuC"/>
    <property type="match status" value="1"/>
</dbReference>
<feature type="transmembrane region" description="Helical" evidence="8">
    <location>
        <begin position="91"/>
        <end position="114"/>
    </location>
</feature>
<feature type="transmembrane region" description="Helical" evidence="8">
    <location>
        <begin position="134"/>
        <end position="156"/>
    </location>
</feature>
<accession>A0A2W5V4F7</accession>
<dbReference type="PANTHER" id="PTHR30472">
    <property type="entry name" value="FERRIC ENTEROBACTIN TRANSPORT SYSTEM PERMEASE PROTEIN"/>
    <property type="match status" value="1"/>
</dbReference>
<feature type="transmembrane region" description="Helical" evidence="8">
    <location>
        <begin position="42"/>
        <end position="63"/>
    </location>
</feature>
<evidence type="ECO:0000313" key="10">
    <source>
        <dbReference type="Proteomes" id="UP000249432"/>
    </source>
</evidence>
<keyword evidence="3" id="KW-0813">Transport</keyword>
<evidence type="ECO:0000256" key="4">
    <source>
        <dbReference type="ARBA" id="ARBA00022475"/>
    </source>
</evidence>
<protein>
    <recommendedName>
        <fullName evidence="11">Iron ABC transporter permease</fullName>
    </recommendedName>
</protein>
<organism evidence="9 10">
    <name type="scientific">Corynebacterium kroppenstedtii</name>
    <dbReference type="NCBI Taxonomy" id="161879"/>
    <lineage>
        <taxon>Bacteria</taxon>
        <taxon>Bacillati</taxon>
        <taxon>Actinomycetota</taxon>
        <taxon>Actinomycetes</taxon>
        <taxon>Mycobacteriales</taxon>
        <taxon>Corynebacteriaceae</taxon>
        <taxon>Corynebacterium</taxon>
    </lineage>
</organism>
<name>A0A2W5V4F7_9CORY</name>
<proteinExistence type="inferred from homology"/>
<gene>
    <name evidence="9" type="ORF">DI525_05610</name>
</gene>
<sequence length="184" mass="18984">MKLLLTGIAVGAILEGISDGLILVDPQAFAQVRSWMVGSVDVAGFTPVAISALGLLIGLVCVLPHVGSINMLSMGDESAAALGVNVRRTRVMIVIAVTIMAATATATVGVFTFVGLVTPHIIRKLDFHSDRLVVLLSAVVGPTLILAADIAGRFLLDSELPASVVVAFISGPILIGLAQRGVHQ</sequence>
<comment type="subcellular location">
    <subcellularLocation>
        <location evidence="1">Cell membrane</location>
        <topology evidence="1">Multi-pass membrane protein</topology>
    </subcellularLocation>
</comment>
<comment type="similarity">
    <text evidence="2">Belongs to the binding-protein-dependent transport system permease family. FecCD subfamily.</text>
</comment>
<keyword evidence="6 8" id="KW-1133">Transmembrane helix</keyword>
<keyword evidence="4" id="KW-1003">Cell membrane</keyword>
<dbReference type="GO" id="GO:0022857">
    <property type="term" value="F:transmembrane transporter activity"/>
    <property type="evidence" value="ECO:0007669"/>
    <property type="project" value="InterPro"/>
</dbReference>
<comment type="caution">
    <text evidence="9">The sequence shown here is derived from an EMBL/GenBank/DDBJ whole genome shotgun (WGS) entry which is preliminary data.</text>
</comment>
<keyword evidence="7 8" id="KW-0472">Membrane</keyword>
<keyword evidence="5 8" id="KW-0812">Transmembrane</keyword>
<evidence type="ECO:0000256" key="1">
    <source>
        <dbReference type="ARBA" id="ARBA00004651"/>
    </source>
</evidence>
<dbReference type="GO" id="GO:0005886">
    <property type="term" value="C:plasma membrane"/>
    <property type="evidence" value="ECO:0007669"/>
    <property type="project" value="UniProtKB-SubCell"/>
</dbReference>
<dbReference type="EMBL" id="QFRA01000011">
    <property type="protein sequence ID" value="PZR04881.1"/>
    <property type="molecule type" value="Genomic_DNA"/>
</dbReference>
<evidence type="ECO:0000256" key="5">
    <source>
        <dbReference type="ARBA" id="ARBA00022692"/>
    </source>
</evidence>
<evidence type="ECO:0000256" key="3">
    <source>
        <dbReference type="ARBA" id="ARBA00022448"/>
    </source>
</evidence>
<dbReference type="InterPro" id="IPR037294">
    <property type="entry name" value="ABC_BtuC-like"/>
</dbReference>
<evidence type="ECO:0000256" key="8">
    <source>
        <dbReference type="SAM" id="Phobius"/>
    </source>
</evidence>
<dbReference type="Gene3D" id="1.10.3470.10">
    <property type="entry name" value="ABC transporter involved in vitamin B12 uptake, BtuC"/>
    <property type="match status" value="1"/>
</dbReference>
<dbReference type="Pfam" id="PF01032">
    <property type="entry name" value="FecCD"/>
    <property type="match status" value="1"/>
</dbReference>
<evidence type="ECO:0000256" key="2">
    <source>
        <dbReference type="ARBA" id="ARBA00007935"/>
    </source>
</evidence>
<evidence type="ECO:0000256" key="7">
    <source>
        <dbReference type="ARBA" id="ARBA00023136"/>
    </source>
</evidence>
<evidence type="ECO:0000256" key="6">
    <source>
        <dbReference type="ARBA" id="ARBA00022989"/>
    </source>
</evidence>